<dbReference type="Proteomes" id="UP000245368">
    <property type="component" value="Chromosome"/>
</dbReference>
<dbReference type="OrthoDB" id="59946at2"/>
<dbReference type="GO" id="GO:0016747">
    <property type="term" value="F:acyltransferase activity, transferring groups other than amino-acyl groups"/>
    <property type="evidence" value="ECO:0007669"/>
    <property type="project" value="InterPro"/>
</dbReference>
<dbReference type="AlphaFoldDB" id="A0A2Z3JFF2"/>
<dbReference type="Pfam" id="PF00583">
    <property type="entry name" value="Acetyltransf_1"/>
    <property type="match status" value="1"/>
</dbReference>
<dbReference type="KEGG" id="dez:DKM44_05340"/>
<name>A0A2Z3JFF2_9DEIO</name>
<proteinExistence type="predicted"/>
<evidence type="ECO:0000256" key="2">
    <source>
        <dbReference type="ARBA" id="ARBA00023315"/>
    </source>
</evidence>
<dbReference type="SUPFAM" id="SSF55729">
    <property type="entry name" value="Acyl-CoA N-acyltransferases (Nat)"/>
    <property type="match status" value="2"/>
</dbReference>
<keyword evidence="5" id="KW-1185">Reference proteome</keyword>
<gene>
    <name evidence="4" type="ORF">DKM44_05340</name>
</gene>
<dbReference type="PANTHER" id="PTHR43877">
    <property type="entry name" value="AMINOALKYLPHOSPHONATE N-ACETYLTRANSFERASE-RELATED-RELATED"/>
    <property type="match status" value="1"/>
</dbReference>
<sequence length="346" mass="38578">MSDPLRFETIDPTLAPDTTLRALIRHQAAVRAERMPTDPPLSEAALLAALRRPSGTEDCSSLIWDRQEVVASAELSLPLNQNVHVAFVEMTVSAPYRRQGLARRMMAQVADHAESRGRRLFMTTADSRLPAGEAVLRRIGAELVMEQQFLELDLTALAPDLLSRWTGEAQQQAPAYRVWQNLGAYPAERLADIAALHEVMNTAPSGTRNLEALKITAELLRQQDEALEARGRQRLSTFAEVRASGELAAYSELLWDTERPSLLFQHATAVRPEHRRHSLGRWIKAANLQAALKFNPQAHWVRAGNTPDNAGMRSINQALGFEPYTTHTDWQISVAALRTYLGAARR</sequence>
<keyword evidence="2" id="KW-0012">Acyltransferase</keyword>
<dbReference type="InterPro" id="IPR050832">
    <property type="entry name" value="Bact_Acetyltransf"/>
</dbReference>
<keyword evidence="1" id="KW-0808">Transferase</keyword>
<evidence type="ECO:0000259" key="3">
    <source>
        <dbReference type="PROSITE" id="PS51186"/>
    </source>
</evidence>
<dbReference type="EMBL" id="CP029494">
    <property type="protein sequence ID" value="AWN22726.1"/>
    <property type="molecule type" value="Genomic_DNA"/>
</dbReference>
<accession>A0A2Z3JFF2</accession>
<evidence type="ECO:0000313" key="5">
    <source>
        <dbReference type="Proteomes" id="UP000245368"/>
    </source>
</evidence>
<protein>
    <recommendedName>
        <fullName evidence="3">N-acetyltransferase domain-containing protein</fullName>
    </recommendedName>
</protein>
<evidence type="ECO:0000256" key="1">
    <source>
        <dbReference type="ARBA" id="ARBA00022679"/>
    </source>
</evidence>
<dbReference type="PROSITE" id="PS51186">
    <property type="entry name" value="GNAT"/>
    <property type="match status" value="1"/>
</dbReference>
<dbReference type="CDD" id="cd04301">
    <property type="entry name" value="NAT_SF"/>
    <property type="match status" value="1"/>
</dbReference>
<dbReference type="RefSeq" id="WP_109826010.1">
    <property type="nucleotide sequence ID" value="NZ_CP029494.1"/>
</dbReference>
<feature type="domain" description="N-acetyltransferase" evidence="3">
    <location>
        <begin position="18"/>
        <end position="155"/>
    </location>
</feature>
<dbReference type="InterPro" id="IPR000182">
    <property type="entry name" value="GNAT_dom"/>
</dbReference>
<dbReference type="Gene3D" id="3.40.630.30">
    <property type="match status" value="1"/>
</dbReference>
<reference evidence="4 5" key="1">
    <citation type="submission" date="2018-05" db="EMBL/GenBank/DDBJ databases">
        <title>Complete Genome Sequence of Deinococcus sp. strain 17bor-2.</title>
        <authorList>
            <person name="Srinivasan S."/>
        </authorList>
    </citation>
    <scope>NUCLEOTIDE SEQUENCE [LARGE SCALE GENOMIC DNA]</scope>
    <source>
        <strain evidence="4 5">17bor-2</strain>
    </source>
</reference>
<evidence type="ECO:0000313" key="4">
    <source>
        <dbReference type="EMBL" id="AWN22726.1"/>
    </source>
</evidence>
<organism evidence="4 5">
    <name type="scientific">Deinococcus irradiatisoli</name>
    <dbReference type="NCBI Taxonomy" id="2202254"/>
    <lineage>
        <taxon>Bacteria</taxon>
        <taxon>Thermotogati</taxon>
        <taxon>Deinococcota</taxon>
        <taxon>Deinococci</taxon>
        <taxon>Deinococcales</taxon>
        <taxon>Deinococcaceae</taxon>
        <taxon>Deinococcus</taxon>
    </lineage>
</organism>
<dbReference type="InterPro" id="IPR016181">
    <property type="entry name" value="Acyl_CoA_acyltransferase"/>
</dbReference>